<dbReference type="GO" id="GO:0005856">
    <property type="term" value="C:cytoskeleton"/>
    <property type="evidence" value="ECO:0007669"/>
    <property type="project" value="UniProtKB-SubCell"/>
</dbReference>
<dbReference type="InterPro" id="IPR036770">
    <property type="entry name" value="Ankyrin_rpt-contain_sf"/>
</dbReference>
<dbReference type="PROSITE" id="PS50088">
    <property type="entry name" value="ANK_REPEAT"/>
    <property type="match status" value="5"/>
</dbReference>
<feature type="compositionally biased region" description="Polar residues" evidence="18">
    <location>
        <begin position="350"/>
        <end position="377"/>
    </location>
</feature>
<feature type="compositionally biased region" description="Basic and acidic residues" evidence="18">
    <location>
        <begin position="1307"/>
        <end position="1316"/>
    </location>
</feature>
<evidence type="ECO:0000256" key="5">
    <source>
        <dbReference type="ARBA" id="ARBA00022553"/>
    </source>
</evidence>
<feature type="region of interest" description="Disordered" evidence="18">
    <location>
        <begin position="970"/>
        <end position="1019"/>
    </location>
</feature>
<dbReference type="PROSITE" id="PS50297">
    <property type="entry name" value="ANK_REP_REGION"/>
    <property type="match status" value="5"/>
</dbReference>
<feature type="compositionally biased region" description="Pro residues" evidence="18">
    <location>
        <begin position="1318"/>
        <end position="1341"/>
    </location>
</feature>
<dbReference type="GeneID" id="114496249"/>
<evidence type="ECO:0000259" key="19">
    <source>
        <dbReference type="PROSITE" id="PS51082"/>
    </source>
</evidence>
<dbReference type="Pfam" id="PF02205">
    <property type="entry name" value="WH2"/>
    <property type="match status" value="1"/>
</dbReference>
<evidence type="ECO:0000256" key="17">
    <source>
        <dbReference type="SAM" id="Coils"/>
    </source>
</evidence>
<reference evidence="21" key="1">
    <citation type="submission" date="2025-08" db="UniProtKB">
        <authorList>
            <consortium name="RefSeq"/>
        </authorList>
    </citation>
    <scope>IDENTIFICATION</scope>
    <source>
        <tissue evidence="21">Muscle</tissue>
    </source>
</reference>
<feature type="compositionally biased region" description="Polar residues" evidence="18">
    <location>
        <begin position="675"/>
        <end position="691"/>
    </location>
</feature>
<comment type="function">
    <text evidence="13">Multifunctional actin-bundling protein. Plays a major role in regulating the organization, dimension, dynamics and signaling capacities of the actin filament-rich microvilli in the mechanosensory and chemosensory cells. Required for the assembly and stabilization of the stereociliary parallel actin bundles. Plays a crucial role in the formation and maintenance of inner ear hair cell stereocilia. Involved in the elongation of actin in stereocilia. In extrastriolar hair cells, required for targeting MYO3B to stereocilia tips, and for regulation of stereocilia diameter and staircase formation.</text>
</comment>
<feature type="region of interest" description="Disordered" evidence="18">
    <location>
        <begin position="450"/>
        <end position="657"/>
    </location>
</feature>
<evidence type="ECO:0000256" key="1">
    <source>
        <dbReference type="ARBA" id="ARBA00004105"/>
    </source>
</evidence>
<evidence type="ECO:0000256" key="16">
    <source>
        <dbReference type="PROSITE-ProRule" id="PRU00023"/>
    </source>
</evidence>
<keyword evidence="20" id="KW-1185">Reference proteome</keyword>
<evidence type="ECO:0000313" key="20">
    <source>
        <dbReference type="Proteomes" id="UP000504628"/>
    </source>
</evidence>
<evidence type="ECO:0000256" key="9">
    <source>
        <dbReference type="ARBA" id="ARBA00023054"/>
    </source>
</evidence>
<evidence type="ECO:0000256" key="7">
    <source>
        <dbReference type="ARBA" id="ARBA00022740"/>
    </source>
</evidence>
<dbReference type="InterPro" id="IPR052420">
    <property type="entry name" value="Espin/Espin-like"/>
</dbReference>
<feature type="region of interest" description="Disordered" evidence="18">
    <location>
        <begin position="1260"/>
        <end position="1359"/>
    </location>
</feature>
<dbReference type="SMART" id="SM00246">
    <property type="entry name" value="WH2"/>
    <property type="match status" value="1"/>
</dbReference>
<feature type="repeat" description="ANK" evidence="16">
    <location>
        <begin position="271"/>
        <end position="303"/>
    </location>
</feature>
<evidence type="ECO:0000256" key="14">
    <source>
        <dbReference type="ARBA" id="ARBA00068942"/>
    </source>
</evidence>
<dbReference type="FunCoup" id="A0A7E6DQP8">
    <property type="interactions" value="32"/>
</dbReference>
<proteinExistence type="predicted"/>
<dbReference type="GO" id="GO:0005737">
    <property type="term" value="C:cytoplasm"/>
    <property type="evidence" value="ECO:0007669"/>
    <property type="project" value="TreeGrafter"/>
</dbReference>
<dbReference type="Pfam" id="PF00023">
    <property type="entry name" value="Ank"/>
    <property type="match status" value="1"/>
</dbReference>
<dbReference type="FunFam" id="1.25.40.20:FF:000174">
    <property type="entry name" value="Espin"/>
    <property type="match status" value="1"/>
</dbReference>
<evidence type="ECO:0000256" key="18">
    <source>
        <dbReference type="SAM" id="MobiDB-lite"/>
    </source>
</evidence>
<evidence type="ECO:0000256" key="12">
    <source>
        <dbReference type="ARBA" id="ARBA00023273"/>
    </source>
</evidence>
<feature type="compositionally biased region" description="Basic and acidic residues" evidence="18">
    <location>
        <begin position="335"/>
        <end position="349"/>
    </location>
</feature>
<feature type="region of interest" description="Disordered" evidence="18">
    <location>
        <begin position="671"/>
        <end position="740"/>
    </location>
</feature>
<feature type="coiled-coil region" evidence="17">
    <location>
        <begin position="819"/>
        <end position="855"/>
    </location>
</feature>
<dbReference type="PANTHER" id="PTHR24153:SF14">
    <property type="entry name" value="ESPIN"/>
    <property type="match status" value="1"/>
</dbReference>
<feature type="repeat" description="ANK" evidence="16">
    <location>
        <begin position="171"/>
        <end position="193"/>
    </location>
</feature>
<feature type="compositionally biased region" description="Low complexity" evidence="18">
    <location>
        <begin position="378"/>
        <end position="389"/>
    </location>
</feature>
<feature type="compositionally biased region" description="Basic and acidic residues" evidence="18">
    <location>
        <begin position="1290"/>
        <end position="1300"/>
    </location>
</feature>
<dbReference type="GO" id="GO:0051017">
    <property type="term" value="P:actin filament bundle assembly"/>
    <property type="evidence" value="ECO:0007669"/>
    <property type="project" value="TreeGrafter"/>
</dbReference>
<dbReference type="PRINTS" id="PR01217">
    <property type="entry name" value="PRICHEXTENSN"/>
</dbReference>
<accession>A0A7E6DQP8</accession>
<dbReference type="OrthoDB" id="10261302at2759"/>
<dbReference type="SUPFAM" id="SSF48403">
    <property type="entry name" value="Ankyrin repeat"/>
    <property type="match status" value="1"/>
</dbReference>
<feature type="compositionally biased region" description="Basic and acidic residues" evidence="18">
    <location>
        <begin position="1260"/>
        <end position="1271"/>
    </location>
</feature>
<evidence type="ECO:0000256" key="13">
    <source>
        <dbReference type="ARBA" id="ARBA00057682"/>
    </source>
</evidence>
<feature type="compositionally biased region" description="Pro residues" evidence="18">
    <location>
        <begin position="459"/>
        <end position="490"/>
    </location>
</feature>
<evidence type="ECO:0000256" key="2">
    <source>
        <dbReference type="ARBA" id="ARBA00004245"/>
    </source>
</evidence>
<keyword evidence="7" id="KW-1009">Hearing</keyword>
<keyword evidence="8 16" id="KW-0040">ANK repeat</keyword>
<dbReference type="GO" id="GO:0051015">
    <property type="term" value="F:actin filament binding"/>
    <property type="evidence" value="ECO:0007669"/>
    <property type="project" value="TreeGrafter"/>
</dbReference>
<dbReference type="Pfam" id="PF12796">
    <property type="entry name" value="Ank_2"/>
    <property type="match status" value="3"/>
</dbReference>
<dbReference type="Proteomes" id="UP000504628">
    <property type="component" value="Chromosome 5"/>
</dbReference>
<dbReference type="SMART" id="SM00248">
    <property type="entry name" value="ANK"/>
    <property type="match status" value="8"/>
</dbReference>
<evidence type="ECO:0000313" key="21">
    <source>
        <dbReference type="RefSeq" id="XP_035881120.1"/>
    </source>
</evidence>
<evidence type="ECO:0000256" key="6">
    <source>
        <dbReference type="ARBA" id="ARBA00022737"/>
    </source>
</evidence>
<evidence type="ECO:0000256" key="11">
    <source>
        <dbReference type="ARBA" id="ARBA00023212"/>
    </source>
</evidence>
<keyword evidence="6" id="KW-0677">Repeat</keyword>
<dbReference type="PROSITE" id="PS51082">
    <property type="entry name" value="WH2"/>
    <property type="match status" value="1"/>
</dbReference>
<evidence type="ECO:0000256" key="4">
    <source>
        <dbReference type="ARBA" id="ARBA00022490"/>
    </source>
</evidence>
<keyword evidence="5" id="KW-0597">Phosphoprotein</keyword>
<keyword evidence="4" id="KW-0963">Cytoplasm</keyword>
<dbReference type="InterPro" id="IPR002110">
    <property type="entry name" value="Ankyrin_rpt"/>
</dbReference>
<feature type="repeat" description="ANK" evidence="16">
    <location>
        <begin position="103"/>
        <end position="127"/>
    </location>
</feature>
<dbReference type="InParanoid" id="A0A7E6DQP8"/>
<gene>
    <name evidence="21" type="primary">ESPN</name>
</gene>
<feature type="compositionally biased region" description="Pro residues" evidence="18">
    <location>
        <begin position="594"/>
        <end position="619"/>
    </location>
</feature>
<dbReference type="GO" id="GO:0007605">
    <property type="term" value="P:sensory perception of sound"/>
    <property type="evidence" value="ECO:0007669"/>
    <property type="project" value="UniProtKB-KW"/>
</dbReference>
<evidence type="ECO:0000256" key="10">
    <source>
        <dbReference type="ARBA" id="ARBA00023203"/>
    </source>
</evidence>
<feature type="compositionally biased region" description="Basic and acidic residues" evidence="18">
    <location>
        <begin position="518"/>
        <end position="534"/>
    </location>
</feature>
<feature type="compositionally biased region" description="Acidic residues" evidence="18">
    <location>
        <begin position="1272"/>
        <end position="1289"/>
    </location>
</feature>
<evidence type="ECO:0000256" key="3">
    <source>
        <dbReference type="ARBA" id="ARBA00004645"/>
    </source>
</evidence>
<name>A0A7E6DQP8_9CHIR</name>
<sequence>MALEQALQAARQGELAVLESLHDAGQLGPWLRDPLDALPVHHAARAGKLHCLRFLVEEAALPATARARNGATAAHDAAATGHLACLQWLLSQGGCRVQDKDNSGATVLHLAARFGHPEVVDWLLRRGGADPAAATDTGALPVHYAAAKGDFPSLRLLVGHHPEGVNAQIKNGATPLYLACQEGHLEVTQYLVQECGADPHLSAHDGMTPLHAAAQMGHSSVIVWLVSCTDVSLSERDKDGATAMHFAASRGHAKVLSWLLLHGGEISADLWGGTPLHDAAENGELECCQILVVNGAELDVRDRDGYTAADLSDYNGHSHCTRYLRTVENLSVEHRVLSRDPSAELETRQPDSGMSSPNTTMSVQPLNFDLSSPASTLSNYDSCSSSQSSVKGRRPPRGGPALKAHPGARSPPVPPPHTGACGLSPAGPPSTRAADIQSYMDMLSPELSLAQGKTEKTTAPPPPPSFPPPPPPPGTQLPPPPPGYPAPKPPVGQQAADIYMQTKSKLRHVETQALGKEPNARDGHDGLRRQDSGRKPRAFSKQPSTGDYYRQLGRCPREPPAARPGMAHSEEAALLPGSHVHNGCAADPKASRELPPPPPPPPPPLPEGLSSPPPAPPLPLEGAGPGCGQRRSSSSTGKVRVLRHRKSTKSFNMMAPTGDNSELLAEIKAGKSLKPTPQSKGLTTVFSGSGQPASQPDSPLPPASPAPSRARSPTPPAVGPQPLLNGSLAPAPPSTPAPGVQLDVEALIPTHDEQGRPIPEWKRQVMVRKMQLKMQEEEEQRRKLTSASSCCYPREGWRYSREYNGILGPFGELMTEADILRIEQQIENLQVLHKAQKLEARLKQLELELEQLLPISAALSAPRFTVDPRRMHGRAASLPAWCSKISALLKSMATLLAALGGRPAHLADLLAADTGLPLAPLPDAPWRPGPLCLGRSHSLSWCREAVAREILECGVSVKHLRATYELLAQGSAPPRSPRRKYSLSPGAPGREPILEEDYMVGGPGEPSAAATANSLPPAQEPQAYLDAPEVPGRQAALPEPEQLARRPPLPTELRGVQDYIDMRKERIVYLFLEHWRKWTFHGHGRQAQTRLRRLLPRVVAAGADPVPEALEAAEVPEPPTGDGPDKRLLRLLKQRQVVGKLLGHWRSLLRQVPARQPCGPGLAHGLYWPEHFLPPLDGGAPPSYDSLTLDLFMLGYFQLLEMGLSREERKFRHLLCYEMFDRLGSHPWELIRQFHRVVLEEVEAGRRGWSDGFEDLKHQFFGDSLEAKPAWEEEDEKEQEEAEKEQEEEKGDKEEEREPAQEAVPAQREDWPEGHPEAPGPAPQPPSPPPPAAPPPTPSDPPGSEAPAEDPLELLSGMGEFSDEDICRYIDRSFSFWKEKEAELFDI</sequence>
<feature type="domain" description="WH2" evidence="19">
    <location>
        <begin position="659"/>
        <end position="676"/>
    </location>
</feature>
<keyword evidence="11" id="KW-0206">Cytoskeleton</keyword>
<dbReference type="CTD" id="83715"/>
<dbReference type="GO" id="GO:0032420">
    <property type="term" value="C:stereocilium"/>
    <property type="evidence" value="ECO:0007669"/>
    <property type="project" value="UniProtKB-SubCell"/>
</dbReference>
<dbReference type="Gene3D" id="1.25.40.20">
    <property type="entry name" value="Ankyrin repeat-containing domain"/>
    <property type="match status" value="1"/>
</dbReference>
<keyword evidence="9 17" id="KW-0175">Coiled coil</keyword>
<dbReference type="PANTHER" id="PTHR24153">
    <property type="entry name" value="ESPIN"/>
    <property type="match status" value="1"/>
</dbReference>
<organism evidence="20 21">
    <name type="scientific">Phyllostomus discolor</name>
    <name type="common">pale spear-nosed bat</name>
    <dbReference type="NCBI Taxonomy" id="89673"/>
    <lineage>
        <taxon>Eukaryota</taxon>
        <taxon>Metazoa</taxon>
        <taxon>Chordata</taxon>
        <taxon>Craniata</taxon>
        <taxon>Vertebrata</taxon>
        <taxon>Euteleostomi</taxon>
        <taxon>Mammalia</taxon>
        <taxon>Eutheria</taxon>
        <taxon>Laurasiatheria</taxon>
        <taxon>Chiroptera</taxon>
        <taxon>Yangochiroptera</taxon>
        <taxon>Phyllostomidae</taxon>
        <taxon>Phyllostominae</taxon>
        <taxon>Phyllostomus</taxon>
    </lineage>
</organism>
<evidence type="ECO:0000256" key="15">
    <source>
        <dbReference type="ARBA" id="ARBA00078394"/>
    </source>
</evidence>
<dbReference type="GO" id="GO:0005902">
    <property type="term" value="C:microvillus"/>
    <property type="evidence" value="ECO:0007669"/>
    <property type="project" value="UniProtKB-SubCell"/>
</dbReference>
<dbReference type="RefSeq" id="XP_035881120.1">
    <property type="nucleotide sequence ID" value="XM_036025227.1"/>
</dbReference>
<dbReference type="InterPro" id="IPR003124">
    <property type="entry name" value="WH2_dom"/>
</dbReference>
<evidence type="ECO:0000256" key="8">
    <source>
        <dbReference type="ARBA" id="ARBA00023043"/>
    </source>
</evidence>
<keyword evidence="12" id="KW-0966">Cell projection</keyword>
<feature type="repeat" description="ANK" evidence="16">
    <location>
        <begin position="205"/>
        <end position="238"/>
    </location>
</feature>
<keyword evidence="10" id="KW-0009">Actin-binding</keyword>
<feature type="repeat" description="ANK" evidence="16">
    <location>
        <begin position="239"/>
        <end position="268"/>
    </location>
</feature>
<feature type="region of interest" description="Disordered" evidence="18">
    <location>
        <begin position="335"/>
        <end position="433"/>
    </location>
</feature>
<comment type="subcellular location">
    <subcellularLocation>
        <location evidence="1">Cell projection</location>
        <location evidence="1">Microvillus</location>
    </subcellularLocation>
    <subcellularLocation>
        <location evidence="3">Cell projection</location>
        <location evidence="3">Stereocilium</location>
    </subcellularLocation>
    <subcellularLocation>
        <location evidence="2">Cytoplasm</location>
        <location evidence="2">Cytoskeleton</location>
    </subcellularLocation>
</comment>
<protein>
    <recommendedName>
        <fullName evidence="14">Espin</fullName>
    </recommendedName>
    <alternativeName>
        <fullName evidence="15">Ectoplasmic specialization protein</fullName>
    </alternativeName>
</protein>